<sequence length="428" mass="47543">MSILSGVSIPEDVLNAIFKETVPQDMASAFPHSHLSPTVTGTGLRLWTLLSLQVQMFYDEMHLAEVITTKLIPQVRYWLNRCGEGGLYLGLKVSCHSVAISLLEAVIIENLSRFRALEITYLPFKAIADANSSVPLPLLHTLSIIRQHGEDTTHSLDMFDSWKGLSQSRTLRRLHVGGLSSTWIRLPQVPWAQPFLSATLLHDLLETCENLQYCIVATNGTSFPQLYRLDITFAGAGGIDALCHINFPSLRSFALRASGRADGSQRNLAPLSTFQNAFFSQLRNVRNLTIYTSPLSLISNETLIHFLRCTPELESLTLSCPQTNYTPLIIALSNDTDDGNDLLPCLRSFTLCLKFARYTRSVQCDVVLHIDTNIGGEKRKWKDGISQAYAEAAGGNVDAVVPFRCVEYAYDQCCSTDDEYGSPWAVTM</sequence>
<name>A0A4Y7TMM1_COPMI</name>
<reference evidence="1 2" key="1">
    <citation type="journal article" date="2019" name="Nat. Ecol. Evol.">
        <title>Megaphylogeny resolves global patterns of mushroom evolution.</title>
        <authorList>
            <person name="Varga T."/>
            <person name="Krizsan K."/>
            <person name="Foldi C."/>
            <person name="Dima B."/>
            <person name="Sanchez-Garcia M."/>
            <person name="Sanchez-Ramirez S."/>
            <person name="Szollosi G.J."/>
            <person name="Szarkandi J.G."/>
            <person name="Papp V."/>
            <person name="Albert L."/>
            <person name="Andreopoulos W."/>
            <person name="Angelini C."/>
            <person name="Antonin V."/>
            <person name="Barry K.W."/>
            <person name="Bougher N.L."/>
            <person name="Buchanan P."/>
            <person name="Buyck B."/>
            <person name="Bense V."/>
            <person name="Catcheside P."/>
            <person name="Chovatia M."/>
            <person name="Cooper J."/>
            <person name="Damon W."/>
            <person name="Desjardin D."/>
            <person name="Finy P."/>
            <person name="Geml J."/>
            <person name="Haridas S."/>
            <person name="Hughes K."/>
            <person name="Justo A."/>
            <person name="Karasinski D."/>
            <person name="Kautmanova I."/>
            <person name="Kiss B."/>
            <person name="Kocsube S."/>
            <person name="Kotiranta H."/>
            <person name="LaButti K.M."/>
            <person name="Lechner B.E."/>
            <person name="Liimatainen K."/>
            <person name="Lipzen A."/>
            <person name="Lukacs Z."/>
            <person name="Mihaltcheva S."/>
            <person name="Morgado L.N."/>
            <person name="Niskanen T."/>
            <person name="Noordeloos M.E."/>
            <person name="Ohm R.A."/>
            <person name="Ortiz-Santana B."/>
            <person name="Ovrebo C."/>
            <person name="Racz N."/>
            <person name="Riley R."/>
            <person name="Savchenko A."/>
            <person name="Shiryaev A."/>
            <person name="Soop K."/>
            <person name="Spirin V."/>
            <person name="Szebenyi C."/>
            <person name="Tomsovsky M."/>
            <person name="Tulloss R.E."/>
            <person name="Uehling J."/>
            <person name="Grigoriev I.V."/>
            <person name="Vagvolgyi C."/>
            <person name="Papp T."/>
            <person name="Martin F.M."/>
            <person name="Miettinen O."/>
            <person name="Hibbett D.S."/>
            <person name="Nagy L.G."/>
        </authorList>
    </citation>
    <scope>NUCLEOTIDE SEQUENCE [LARGE SCALE GENOMIC DNA]</scope>
    <source>
        <strain evidence="1 2">FP101781</strain>
    </source>
</reference>
<organism evidence="1 2">
    <name type="scientific">Coprinellus micaceus</name>
    <name type="common">Glistening ink-cap mushroom</name>
    <name type="synonym">Coprinus micaceus</name>
    <dbReference type="NCBI Taxonomy" id="71717"/>
    <lineage>
        <taxon>Eukaryota</taxon>
        <taxon>Fungi</taxon>
        <taxon>Dikarya</taxon>
        <taxon>Basidiomycota</taxon>
        <taxon>Agaricomycotina</taxon>
        <taxon>Agaricomycetes</taxon>
        <taxon>Agaricomycetidae</taxon>
        <taxon>Agaricales</taxon>
        <taxon>Agaricineae</taxon>
        <taxon>Psathyrellaceae</taxon>
        <taxon>Coprinellus</taxon>
    </lineage>
</organism>
<dbReference type="Gene3D" id="3.80.10.10">
    <property type="entry name" value="Ribonuclease Inhibitor"/>
    <property type="match status" value="1"/>
</dbReference>
<protein>
    <submittedName>
        <fullName evidence="1">Uncharacterized protein</fullName>
    </submittedName>
</protein>
<proteinExistence type="predicted"/>
<dbReference type="Proteomes" id="UP000298030">
    <property type="component" value="Unassembled WGS sequence"/>
</dbReference>
<accession>A0A4Y7TMM1</accession>
<gene>
    <name evidence="1" type="ORF">FA13DRAFT_1728960</name>
</gene>
<keyword evidence="2" id="KW-1185">Reference proteome</keyword>
<evidence type="ECO:0000313" key="1">
    <source>
        <dbReference type="EMBL" id="TEB35158.1"/>
    </source>
</evidence>
<dbReference type="InterPro" id="IPR032675">
    <property type="entry name" value="LRR_dom_sf"/>
</dbReference>
<evidence type="ECO:0000313" key="2">
    <source>
        <dbReference type="Proteomes" id="UP000298030"/>
    </source>
</evidence>
<comment type="caution">
    <text evidence="1">The sequence shown here is derived from an EMBL/GenBank/DDBJ whole genome shotgun (WGS) entry which is preliminary data.</text>
</comment>
<dbReference type="EMBL" id="QPFP01000008">
    <property type="protein sequence ID" value="TEB35158.1"/>
    <property type="molecule type" value="Genomic_DNA"/>
</dbReference>
<dbReference type="AlphaFoldDB" id="A0A4Y7TMM1"/>